<evidence type="ECO:0000256" key="3">
    <source>
        <dbReference type="ARBA" id="ARBA00022840"/>
    </source>
</evidence>
<proteinExistence type="inferred from homology"/>
<keyword evidence="3" id="KW-0067">ATP-binding</keyword>
<dbReference type="Proteomes" id="UP000316798">
    <property type="component" value="Chromosome"/>
</dbReference>
<dbReference type="InterPro" id="IPR043129">
    <property type="entry name" value="ATPase_NBD"/>
</dbReference>
<dbReference type="SUPFAM" id="SSF53067">
    <property type="entry name" value="Actin-like ATPase domain"/>
    <property type="match status" value="2"/>
</dbReference>
<dbReference type="InterPro" id="IPR042054">
    <property type="entry name" value="YegD-like"/>
</dbReference>
<dbReference type="Gene3D" id="3.30.420.40">
    <property type="match status" value="3"/>
</dbReference>
<gene>
    <name evidence="4" type="ORF">EUB48_05955</name>
</gene>
<dbReference type="InterPro" id="IPR018181">
    <property type="entry name" value="Heat_shock_70_CS"/>
</dbReference>
<dbReference type="CDD" id="cd10231">
    <property type="entry name" value="ASKHA_NBD_HSP70_YegD-like"/>
    <property type="match status" value="1"/>
</dbReference>
<dbReference type="GO" id="GO:0140662">
    <property type="term" value="F:ATP-dependent protein folding chaperone"/>
    <property type="evidence" value="ECO:0007669"/>
    <property type="project" value="InterPro"/>
</dbReference>
<name>A0A515D928_9BURK</name>
<dbReference type="PROSITE" id="PS00329">
    <property type="entry name" value="HSP70_2"/>
    <property type="match status" value="1"/>
</dbReference>
<dbReference type="Pfam" id="PF00012">
    <property type="entry name" value="HSP70"/>
    <property type="match status" value="1"/>
</dbReference>
<dbReference type="GO" id="GO:0005524">
    <property type="term" value="F:ATP binding"/>
    <property type="evidence" value="ECO:0007669"/>
    <property type="project" value="UniProtKB-KW"/>
</dbReference>
<accession>A0A515D928</accession>
<keyword evidence="5" id="KW-1185">Reference proteome</keyword>
<keyword evidence="2" id="KW-0547">Nucleotide-binding</keyword>
<dbReference type="PANTHER" id="PTHR19375">
    <property type="entry name" value="HEAT SHOCK PROTEIN 70KDA"/>
    <property type="match status" value="1"/>
</dbReference>
<evidence type="ECO:0000256" key="1">
    <source>
        <dbReference type="ARBA" id="ARBA00007381"/>
    </source>
</evidence>
<dbReference type="Gene3D" id="3.90.640.10">
    <property type="entry name" value="Actin, Chain A, domain 4"/>
    <property type="match status" value="1"/>
</dbReference>
<dbReference type="OrthoDB" id="9807934at2"/>
<organism evidence="4 5">
    <name type="scientific">Rhodoferax sediminis</name>
    <dbReference type="NCBI Taxonomy" id="2509614"/>
    <lineage>
        <taxon>Bacteria</taxon>
        <taxon>Pseudomonadati</taxon>
        <taxon>Pseudomonadota</taxon>
        <taxon>Betaproteobacteria</taxon>
        <taxon>Burkholderiales</taxon>
        <taxon>Comamonadaceae</taxon>
        <taxon>Rhodoferax</taxon>
    </lineage>
</organism>
<dbReference type="KEGG" id="rhf:EUB48_05955"/>
<dbReference type="RefSeq" id="WP_142818042.1">
    <property type="nucleotide sequence ID" value="NZ_CP035503.1"/>
</dbReference>
<dbReference type="EMBL" id="CP035503">
    <property type="protein sequence ID" value="QDL36884.1"/>
    <property type="molecule type" value="Genomic_DNA"/>
</dbReference>
<comment type="similarity">
    <text evidence="1">Belongs to the heat shock protein 70 family.</text>
</comment>
<dbReference type="InterPro" id="IPR013126">
    <property type="entry name" value="Hsp_70_fam"/>
</dbReference>
<evidence type="ECO:0000313" key="5">
    <source>
        <dbReference type="Proteomes" id="UP000316798"/>
    </source>
</evidence>
<evidence type="ECO:0000256" key="2">
    <source>
        <dbReference type="ARBA" id="ARBA00022741"/>
    </source>
</evidence>
<reference evidence="4 5" key="1">
    <citation type="submission" date="2019-01" db="EMBL/GenBank/DDBJ databases">
        <title>Genomic insights into a novel species Rhodoferax sp.</title>
        <authorList>
            <person name="Jin L."/>
        </authorList>
    </citation>
    <scope>NUCLEOTIDE SEQUENCE [LARGE SCALE GENOMIC DNA]</scope>
    <source>
        <strain evidence="4 5">CHu59-6-5</strain>
    </source>
</reference>
<dbReference type="AlphaFoldDB" id="A0A515D928"/>
<protein>
    <submittedName>
        <fullName evidence="4">Hsp70 family protein</fullName>
    </submittedName>
</protein>
<sequence length="424" mass="45053">MVLGIDFGTSNSAAAIVQLDGRVCPIPLDGASASMPTALFFSSEDGHGDPVAYGNAALQAYLQGTQGRLMRSIKSLLGSSLMDEQTLVNGQATSLFDIVVLFFKELKARSETFLGHPLRAAMLGRPVHFVDGDDTRDALAQATLERAARAAGFEAIRFQLEPIAAAFDFERRVATDTTVLVVDIGGGTSDFTVLRVGPQRLSHADRAQDILATTGTHIGGTDFDYLLNLRHVMPLLGLGHVGPNGREVPSSVFFNLSTWHLIHPLYSRKSLHAARELKSAFADPALHSRLMRVLNHHEGHRILSHVEAAKIACSSLNAPAEIDLACIERGLAALLSPAGLSQVLQQQVAQIVHCAQECVTMSGVREVNAVYLTGGSSALAPLGAALQAAFSSASIVRGDRFGSVAAGLATSGWVSREEFSLLQA</sequence>
<evidence type="ECO:0000313" key="4">
    <source>
        <dbReference type="EMBL" id="QDL36884.1"/>
    </source>
</evidence>